<dbReference type="AlphaFoldDB" id="A0A183VGP0"/>
<accession>A0A183VGP0</accession>
<sequence>MLVVLTTEMYLNSDSTVSGIVIFMDVAGAEVSGGGAFEGASPAAGSSNAFHTFLVQHRTEINCAQPSALSDRKEGDWTASEAEDDTVDLIVENVVDTTQIYSTSDRSRNEQCQSIRTSTTANV</sequence>
<dbReference type="Proteomes" id="UP000050794">
    <property type="component" value="Unassembled WGS sequence"/>
</dbReference>
<protein>
    <submittedName>
        <fullName evidence="3">Kinesin motor domain-containing protein</fullName>
    </submittedName>
</protein>
<reference evidence="3" key="1">
    <citation type="submission" date="2016-06" db="UniProtKB">
        <authorList>
            <consortium name="WormBaseParasite"/>
        </authorList>
    </citation>
    <scope>IDENTIFICATION</scope>
</reference>
<name>A0A183VGP0_TOXCA</name>
<reference evidence="1 2" key="2">
    <citation type="submission" date="2018-11" db="EMBL/GenBank/DDBJ databases">
        <authorList>
            <consortium name="Pathogen Informatics"/>
        </authorList>
    </citation>
    <scope>NUCLEOTIDE SEQUENCE [LARGE SCALE GENOMIC DNA]</scope>
</reference>
<organism evidence="2 3">
    <name type="scientific">Toxocara canis</name>
    <name type="common">Canine roundworm</name>
    <dbReference type="NCBI Taxonomy" id="6265"/>
    <lineage>
        <taxon>Eukaryota</taxon>
        <taxon>Metazoa</taxon>
        <taxon>Ecdysozoa</taxon>
        <taxon>Nematoda</taxon>
        <taxon>Chromadorea</taxon>
        <taxon>Rhabditida</taxon>
        <taxon>Spirurina</taxon>
        <taxon>Ascaridomorpha</taxon>
        <taxon>Ascaridoidea</taxon>
        <taxon>Toxocaridae</taxon>
        <taxon>Toxocara</taxon>
    </lineage>
</organism>
<proteinExistence type="predicted"/>
<dbReference type="WBParaSite" id="TCNE_0001991401-mRNA-1">
    <property type="protein sequence ID" value="TCNE_0001991401-mRNA-1"/>
    <property type="gene ID" value="TCNE_0001991401"/>
</dbReference>
<evidence type="ECO:0000313" key="3">
    <source>
        <dbReference type="WBParaSite" id="TCNE_0001991401-mRNA-1"/>
    </source>
</evidence>
<evidence type="ECO:0000313" key="2">
    <source>
        <dbReference type="Proteomes" id="UP000050794"/>
    </source>
</evidence>
<gene>
    <name evidence="1" type="ORF">TCNE_LOCUS19910</name>
</gene>
<keyword evidence="2" id="KW-1185">Reference proteome</keyword>
<dbReference type="EMBL" id="UYWY01027736">
    <property type="protein sequence ID" value="VDM51231.1"/>
    <property type="molecule type" value="Genomic_DNA"/>
</dbReference>
<evidence type="ECO:0000313" key="1">
    <source>
        <dbReference type="EMBL" id="VDM51231.1"/>
    </source>
</evidence>